<dbReference type="InterPro" id="IPR005693">
    <property type="entry name" value="Mce"/>
</dbReference>
<gene>
    <name evidence="3" type="ORF">FK531_02465</name>
</gene>
<dbReference type="EMBL" id="VIGH01000001">
    <property type="protein sequence ID" value="TQF74943.1"/>
    <property type="molecule type" value="Genomic_DNA"/>
</dbReference>
<comment type="caution">
    <text evidence="3">The sequence shown here is derived from an EMBL/GenBank/DDBJ whole genome shotgun (WGS) entry which is preliminary data.</text>
</comment>
<feature type="domain" description="Mce/MlaD" evidence="1">
    <location>
        <begin position="46"/>
        <end position="118"/>
    </location>
</feature>
<organism evidence="3 4">
    <name type="scientific">Rhodococcus spelaei</name>
    <dbReference type="NCBI Taxonomy" id="2546320"/>
    <lineage>
        <taxon>Bacteria</taxon>
        <taxon>Bacillati</taxon>
        <taxon>Actinomycetota</taxon>
        <taxon>Actinomycetes</taxon>
        <taxon>Mycobacteriales</taxon>
        <taxon>Nocardiaceae</taxon>
        <taxon>Rhodococcus</taxon>
    </lineage>
</organism>
<feature type="domain" description="Mammalian cell entry C-terminal" evidence="2">
    <location>
        <begin position="127"/>
        <end position="295"/>
    </location>
</feature>
<dbReference type="AlphaFoldDB" id="A0A541BRK9"/>
<dbReference type="GO" id="GO:0005576">
    <property type="term" value="C:extracellular region"/>
    <property type="evidence" value="ECO:0007669"/>
    <property type="project" value="TreeGrafter"/>
</dbReference>
<sequence length="337" mass="35610">MRGTMTRRFRDMNPMPIGVVGTVLVAAVVAATLQFQSLPFVGARESYRAVFTETAGLTEGSRVEVAGVKVGTVRSLDIEGPTVVVTFGLDDAVRLGDRSTADIATETVLGTKGLRIRPAGDAPLPDRTIGVEHTSSPYQLTDALGDLTTKVRDIDTDQLGDSLRSVAGVLRNTPDDLRAALDGVSRLSRSVSSRDDDLRALLSNAEQVTGLLAERSGQINTLILDGNELLGDLVARRQAIAELSGHVSAVSKALIALVHDNEATLTPTLGKVTSVLSVLQQNSDAIGKAIDQLGPYVTQLGEAVASGPFFNSYIQNLIPAEIMQPFVNAALASRGLR</sequence>
<dbReference type="InterPro" id="IPR024516">
    <property type="entry name" value="Mce_C"/>
</dbReference>
<dbReference type="InterPro" id="IPR003399">
    <property type="entry name" value="Mce/MlaD"/>
</dbReference>
<accession>A0A541BRK9</accession>
<keyword evidence="4" id="KW-1185">Reference proteome</keyword>
<dbReference type="OrthoDB" id="5241191at2"/>
<dbReference type="Pfam" id="PF11887">
    <property type="entry name" value="Mce4_CUP1"/>
    <property type="match status" value="1"/>
</dbReference>
<dbReference type="PANTHER" id="PTHR33371:SF18">
    <property type="entry name" value="MCE-FAMILY PROTEIN MCE3C"/>
    <property type="match status" value="1"/>
</dbReference>
<evidence type="ECO:0000259" key="2">
    <source>
        <dbReference type="Pfam" id="PF11887"/>
    </source>
</evidence>
<name>A0A541BRK9_9NOCA</name>
<evidence type="ECO:0000313" key="3">
    <source>
        <dbReference type="EMBL" id="TQF74943.1"/>
    </source>
</evidence>
<proteinExistence type="predicted"/>
<dbReference type="Proteomes" id="UP000316256">
    <property type="component" value="Unassembled WGS sequence"/>
</dbReference>
<dbReference type="PANTHER" id="PTHR33371">
    <property type="entry name" value="INTERMEMBRANE PHOSPHOLIPID TRANSPORT SYSTEM BINDING PROTEIN MLAD-RELATED"/>
    <property type="match status" value="1"/>
</dbReference>
<dbReference type="NCBIfam" id="TIGR00996">
    <property type="entry name" value="Mtu_fam_mce"/>
    <property type="match status" value="1"/>
</dbReference>
<protein>
    <submittedName>
        <fullName evidence="3">MCE family protein</fullName>
    </submittedName>
</protein>
<reference evidence="3 4" key="1">
    <citation type="submission" date="2019-06" db="EMBL/GenBank/DDBJ databases">
        <title>Rhodococcus spaelei sp. nov., isolated from a cave.</title>
        <authorList>
            <person name="Lee S.D."/>
        </authorList>
    </citation>
    <scope>NUCLEOTIDE SEQUENCE [LARGE SCALE GENOMIC DNA]</scope>
    <source>
        <strain evidence="3 4">C9-5</strain>
    </source>
</reference>
<dbReference type="InterPro" id="IPR052336">
    <property type="entry name" value="MlaD_Phospholipid_Transporter"/>
</dbReference>
<evidence type="ECO:0000259" key="1">
    <source>
        <dbReference type="Pfam" id="PF02470"/>
    </source>
</evidence>
<dbReference type="Pfam" id="PF02470">
    <property type="entry name" value="MlaD"/>
    <property type="match status" value="1"/>
</dbReference>
<evidence type="ECO:0000313" key="4">
    <source>
        <dbReference type="Proteomes" id="UP000316256"/>
    </source>
</evidence>
<dbReference type="PRINTS" id="PR01782">
    <property type="entry name" value="MCEVIRFACTOR"/>
</dbReference>